<evidence type="ECO:0000256" key="1">
    <source>
        <dbReference type="SAM" id="MobiDB-lite"/>
    </source>
</evidence>
<dbReference type="AlphaFoldDB" id="A0A8H3LG59"/>
<proteinExistence type="predicted"/>
<evidence type="ECO:0000313" key="3">
    <source>
        <dbReference type="Proteomes" id="UP000615446"/>
    </source>
</evidence>
<dbReference type="EMBL" id="BLAL01000173">
    <property type="protein sequence ID" value="GES87923.1"/>
    <property type="molecule type" value="Genomic_DNA"/>
</dbReference>
<evidence type="ECO:0000313" key="2">
    <source>
        <dbReference type="EMBL" id="GES87923.1"/>
    </source>
</evidence>
<comment type="caution">
    <text evidence="2">The sequence shown here is derived from an EMBL/GenBank/DDBJ whole genome shotgun (WGS) entry which is preliminary data.</text>
</comment>
<gene>
    <name evidence="2" type="ORF">RCL2_001488700</name>
</gene>
<name>A0A8H3LG59_9GLOM</name>
<accession>A0A8H3LG59</accession>
<dbReference type="Proteomes" id="UP000615446">
    <property type="component" value="Unassembled WGS sequence"/>
</dbReference>
<dbReference type="OrthoDB" id="2429853at2759"/>
<organism evidence="2 3">
    <name type="scientific">Rhizophagus clarus</name>
    <dbReference type="NCBI Taxonomy" id="94130"/>
    <lineage>
        <taxon>Eukaryota</taxon>
        <taxon>Fungi</taxon>
        <taxon>Fungi incertae sedis</taxon>
        <taxon>Mucoromycota</taxon>
        <taxon>Glomeromycotina</taxon>
        <taxon>Glomeromycetes</taxon>
        <taxon>Glomerales</taxon>
        <taxon>Glomeraceae</taxon>
        <taxon>Rhizophagus</taxon>
    </lineage>
</organism>
<feature type="region of interest" description="Disordered" evidence="1">
    <location>
        <begin position="39"/>
        <end position="63"/>
    </location>
</feature>
<protein>
    <submittedName>
        <fullName evidence="2">Uncharacterized protein</fullName>
    </submittedName>
</protein>
<reference evidence="2" key="1">
    <citation type="submission" date="2019-10" db="EMBL/GenBank/DDBJ databases">
        <title>Conservation and host-specific expression of non-tandemly repeated heterogenous ribosome RNA gene in arbuscular mycorrhizal fungi.</title>
        <authorList>
            <person name="Maeda T."/>
            <person name="Kobayashi Y."/>
            <person name="Nakagawa T."/>
            <person name="Ezawa T."/>
            <person name="Yamaguchi K."/>
            <person name="Bino T."/>
            <person name="Nishimoto Y."/>
            <person name="Shigenobu S."/>
            <person name="Kawaguchi M."/>
        </authorList>
    </citation>
    <scope>NUCLEOTIDE SEQUENCE</scope>
    <source>
        <strain evidence="2">HR1</strain>
    </source>
</reference>
<sequence>MHSNVNTFFDNIPDCEDDFTFLQNKNSFETTCLLLQESTNSSNSENNEESKDDSATQSIATKSTKPENDISITQITEKACLTVCAVVDIADEKIKCCKKTENLRRLWHRKKFCADYSWKLLEKHIQIPCTGQKSCKALEEFESIVIKLQSNYKARYICCECYEKEGGHLYVRPRRGNNESSYHLEGKYKQDLINSLELINKWVILSNNTQLQLKILNLIVPALQILNSENDTLHNTFIKSSPSLFSIKTIFKLYKININNSNLTPKECLQIGSNLAENLEKSRKEFKNFQLLESPNSLDEYQLALLKPIYSLFEEMVDFKEKSFTFSNIYDSTRTTTHATLRVMFQFELPISIELINDEIISLEKQTYLFGPNQFANKTLIGFQLLISQLLNCRKKENNLIEYSCGFDSDTVNTKIIEQINIRVQCLPPHIVIFEAGGNPNSDEDIFATCEKYIEDLELIEKQPVEIYYDKAIFHMCSVLLTIFSSYGIYNLAATLGVKFLDKLESVVDYHSTCKVLDLTWIAVACAIQIHVIEKQIENSQIEGGDNNLLKYIKQNITGNVINEENLKCQIKAAQTERERINLLLAKFISDNVTSHGKHSNNNQLNNEGCQKLFKYYDAGLERLKKIYRQEILQIETVNTKGRRAKEVVVSKVKDIKKAEKEAEKAAKSSGK</sequence>